<evidence type="ECO:0000313" key="2">
    <source>
        <dbReference type="Proteomes" id="UP000029525"/>
    </source>
</evidence>
<dbReference type="SFLD" id="SFLDS00003">
    <property type="entry name" value="Haloacid_Dehalogenase"/>
    <property type="match status" value="1"/>
</dbReference>
<dbReference type="SUPFAM" id="SSF56784">
    <property type="entry name" value="HAD-like"/>
    <property type="match status" value="1"/>
</dbReference>
<reference evidence="1 2" key="1">
    <citation type="submission" date="2014-07" db="EMBL/GenBank/DDBJ databases">
        <authorList>
            <person name="McCorrison J."/>
            <person name="Sanka R."/>
            <person name="Torralba M."/>
            <person name="Gillis M."/>
            <person name="Haft D.H."/>
            <person name="Methe B."/>
            <person name="Sutton G."/>
            <person name="Nelson K.E."/>
        </authorList>
    </citation>
    <scope>NUCLEOTIDE SEQUENCE [LARGE SCALE GENOMIC DNA]</scope>
    <source>
        <strain evidence="1 2">DNF00320</strain>
    </source>
</reference>
<protein>
    <submittedName>
        <fullName evidence="1">Haloacid dehalogenase</fullName>
    </submittedName>
</protein>
<dbReference type="GO" id="GO:0005829">
    <property type="term" value="C:cytosol"/>
    <property type="evidence" value="ECO:0007669"/>
    <property type="project" value="TreeGrafter"/>
</dbReference>
<comment type="caution">
    <text evidence="1">The sequence shown here is derived from an EMBL/GenBank/DDBJ whole genome shotgun (WGS) entry which is preliminary data.</text>
</comment>
<dbReference type="PROSITE" id="PS01229">
    <property type="entry name" value="COF_2"/>
    <property type="match status" value="1"/>
</dbReference>
<dbReference type="PANTHER" id="PTHR10000">
    <property type="entry name" value="PHOSPHOSERINE PHOSPHATASE"/>
    <property type="match status" value="1"/>
</dbReference>
<gene>
    <name evidence="1" type="ORF">HMPREF0647_02930</name>
</gene>
<dbReference type="GO" id="GO:0000287">
    <property type="term" value="F:magnesium ion binding"/>
    <property type="evidence" value="ECO:0007669"/>
    <property type="project" value="TreeGrafter"/>
</dbReference>
<dbReference type="OrthoDB" id="9814970at2"/>
<dbReference type="Proteomes" id="UP000029525">
    <property type="component" value="Unassembled WGS sequence"/>
</dbReference>
<dbReference type="Gene3D" id="3.30.1240.10">
    <property type="match status" value="1"/>
</dbReference>
<organism evidence="1 2">
    <name type="scientific">Prevotella bivia DNF00320</name>
    <dbReference type="NCBI Taxonomy" id="1401068"/>
    <lineage>
        <taxon>Bacteria</taxon>
        <taxon>Pseudomonadati</taxon>
        <taxon>Bacteroidota</taxon>
        <taxon>Bacteroidia</taxon>
        <taxon>Bacteroidales</taxon>
        <taxon>Prevotellaceae</taxon>
        <taxon>Prevotella</taxon>
    </lineage>
</organism>
<dbReference type="NCBIfam" id="TIGR01484">
    <property type="entry name" value="HAD-SF-IIB"/>
    <property type="match status" value="1"/>
</dbReference>
<accession>A0A096AFL8</accession>
<dbReference type="InterPro" id="IPR036412">
    <property type="entry name" value="HAD-like_sf"/>
</dbReference>
<dbReference type="InterPro" id="IPR006379">
    <property type="entry name" value="HAD-SF_hydro_IIB"/>
</dbReference>
<dbReference type="Gene3D" id="3.40.50.1000">
    <property type="entry name" value="HAD superfamily/HAD-like"/>
    <property type="match status" value="1"/>
</dbReference>
<sequence>MIIIQNLTFVQDKKILKKVKSMKQVYKMIVLDLDGTLTNSKKVITPKTKEALIQAQKKGVRIVLASGRPTYGIKNLAEELCLNQHHGYILAFNGGKIIDCSNNETLFEQTLSPELVPTLYNSAMKGGMQILTYQGKGIAATSTEDKYVKEEAFINKLPITLYSNFLEQIVYPINKCLIVGDPTPLHEVEIQLAKTLEGKMSVYRSADYFLECVPLNVDKAQSLAKLLKLTGIKREEIIACGDGYNDLSMICFAGLGVAMANANEDIRIQANYVTLASNEKDGVAEVVEKFLL</sequence>
<dbReference type="InterPro" id="IPR000150">
    <property type="entry name" value="Cof"/>
</dbReference>
<dbReference type="AlphaFoldDB" id="A0A096AFL8"/>
<dbReference type="SFLD" id="SFLDG01144">
    <property type="entry name" value="C2.B.4:_PGP_Like"/>
    <property type="match status" value="1"/>
</dbReference>
<dbReference type="PANTHER" id="PTHR10000:SF8">
    <property type="entry name" value="HAD SUPERFAMILY HYDROLASE-LIKE, TYPE 3"/>
    <property type="match status" value="1"/>
</dbReference>
<dbReference type="NCBIfam" id="TIGR00099">
    <property type="entry name" value="Cof-subfamily"/>
    <property type="match status" value="1"/>
</dbReference>
<evidence type="ECO:0000313" key="1">
    <source>
        <dbReference type="EMBL" id="KGF45291.1"/>
    </source>
</evidence>
<dbReference type="SFLD" id="SFLDG01140">
    <property type="entry name" value="C2.B:_Phosphomannomutase_and_P"/>
    <property type="match status" value="1"/>
</dbReference>
<dbReference type="Pfam" id="PF08282">
    <property type="entry name" value="Hydrolase_3"/>
    <property type="match status" value="1"/>
</dbReference>
<proteinExistence type="predicted"/>
<name>A0A096AFL8_9BACT</name>
<dbReference type="GO" id="GO:0016791">
    <property type="term" value="F:phosphatase activity"/>
    <property type="evidence" value="ECO:0007669"/>
    <property type="project" value="TreeGrafter"/>
</dbReference>
<dbReference type="CDD" id="cd07516">
    <property type="entry name" value="HAD_Pase"/>
    <property type="match status" value="1"/>
</dbReference>
<dbReference type="InterPro" id="IPR023214">
    <property type="entry name" value="HAD_sf"/>
</dbReference>
<dbReference type="EMBL" id="JRNQ01000017">
    <property type="protein sequence ID" value="KGF45291.1"/>
    <property type="molecule type" value="Genomic_DNA"/>
</dbReference>